<dbReference type="InterPro" id="IPR040560">
    <property type="entry name" value="SYCP2_SLD"/>
</dbReference>
<protein>
    <recommendedName>
        <fullName evidence="2">Synaptonemal complex protein 2 Spt16M-like domain-containing protein</fullName>
    </recommendedName>
</protein>
<organism evidence="3 4">
    <name type="scientific">Monopterus albus</name>
    <name type="common">Swamp eel</name>
    <dbReference type="NCBI Taxonomy" id="43700"/>
    <lineage>
        <taxon>Eukaryota</taxon>
        <taxon>Metazoa</taxon>
        <taxon>Chordata</taxon>
        <taxon>Craniata</taxon>
        <taxon>Vertebrata</taxon>
        <taxon>Euteleostomi</taxon>
        <taxon>Actinopterygii</taxon>
        <taxon>Neopterygii</taxon>
        <taxon>Teleostei</taxon>
        <taxon>Neoteleostei</taxon>
        <taxon>Acanthomorphata</taxon>
        <taxon>Anabantaria</taxon>
        <taxon>Synbranchiformes</taxon>
        <taxon>Synbranchidae</taxon>
        <taxon>Monopterus</taxon>
    </lineage>
</organism>
<proteinExistence type="predicted"/>
<reference evidence="3" key="2">
    <citation type="submission" date="2025-09" db="UniProtKB">
        <authorList>
            <consortium name="Ensembl"/>
        </authorList>
    </citation>
    <scope>IDENTIFICATION</scope>
</reference>
<accession>A0A3Q3K616</accession>
<evidence type="ECO:0000313" key="3">
    <source>
        <dbReference type="Ensembl" id="ENSMALP00000029074.1"/>
    </source>
</evidence>
<feature type="domain" description="Synaptonemal complex protein 2 Spt16M-like" evidence="2">
    <location>
        <begin position="76"/>
        <end position="192"/>
    </location>
</feature>
<dbReference type="PANTHER" id="PTHR15607:SF18">
    <property type="entry name" value="SYNAPTONEMAL COMPLEX PROTEIN 2-LIKE ISOFORM X1"/>
    <property type="match status" value="1"/>
</dbReference>
<dbReference type="InterPro" id="IPR024835">
    <property type="entry name" value="SYCP2-like"/>
</dbReference>
<feature type="compositionally biased region" description="Basic and acidic residues" evidence="1">
    <location>
        <begin position="264"/>
        <end position="281"/>
    </location>
</feature>
<dbReference type="AlphaFoldDB" id="A0A3Q3K616"/>
<dbReference type="Ensembl" id="ENSMALT00000029597.1">
    <property type="protein sequence ID" value="ENSMALP00000029074.1"/>
    <property type="gene ID" value="ENSMALG00000020115.1"/>
</dbReference>
<name>A0A3Q3K616_MONAL</name>
<evidence type="ECO:0000259" key="2">
    <source>
        <dbReference type="Pfam" id="PF18584"/>
    </source>
</evidence>
<evidence type="ECO:0000313" key="4">
    <source>
        <dbReference type="Proteomes" id="UP000261600"/>
    </source>
</evidence>
<sequence>MAAAVLTAGDYELQVSLTEALCLLTPGKKREERANQWFSSPDISNAFCDIKDRTFEGDCRYFLNIVNSCHGDQRRVYTLPCLTAFLDSTQLFRPEDDTLDEFWIDFNLGSGCVSFFIDEPEGFLWDSIHLLREEVDYYSLQMKDDGSTGSQTVLSVQLNNPIRCNNTRGQTVELSFSYEHQRELEEAAARVFMKVKSSPHAEDTGGAVWATPSADKHTGRSYSKNKPESQRHNNTLASFRCPVQHLSLSGSEVNNSRIEKVVRSDRKRVAPDAESALRPEDEPGAEPESDLTLGITAAFERFREQLHFTGCWQKVKNDVLLCLRDYQQHVSSLLTHVHWDRLLLLQRFENSITDQMNQLEESSTNLNSINTQIVSFFQSEIQQLGSFCEKHLQRLKSLENAELGNQSSH</sequence>
<dbReference type="PANTHER" id="PTHR15607">
    <property type="entry name" value="SYNAPTONEMAL COMPLEX PROTEIN-RELATED"/>
    <property type="match status" value="1"/>
</dbReference>
<evidence type="ECO:0000256" key="1">
    <source>
        <dbReference type="SAM" id="MobiDB-lite"/>
    </source>
</evidence>
<feature type="region of interest" description="Disordered" evidence="1">
    <location>
        <begin position="264"/>
        <end position="289"/>
    </location>
</feature>
<feature type="region of interest" description="Disordered" evidence="1">
    <location>
        <begin position="200"/>
        <end position="231"/>
    </location>
</feature>
<dbReference type="Pfam" id="PF18584">
    <property type="entry name" value="SYCP2_SLD"/>
    <property type="match status" value="1"/>
</dbReference>
<dbReference type="Proteomes" id="UP000261600">
    <property type="component" value="Unplaced"/>
</dbReference>
<reference evidence="3" key="1">
    <citation type="submission" date="2025-08" db="UniProtKB">
        <authorList>
            <consortium name="Ensembl"/>
        </authorList>
    </citation>
    <scope>IDENTIFICATION</scope>
</reference>
<keyword evidence="4" id="KW-1185">Reference proteome</keyword>